<keyword evidence="1" id="KW-0812">Transmembrane</keyword>
<evidence type="ECO:0000313" key="4">
    <source>
        <dbReference type="EMBL" id="QNX73523.1"/>
    </source>
</evidence>
<gene>
    <name evidence="5" type="ORF">E2R16_15940</name>
    <name evidence="4" type="ORF">IC776_06620</name>
    <name evidence="3" type="ORF">IC795_11640</name>
    <name evidence="2" type="ORF">IC796_12370</name>
</gene>
<sequence length="284" mass="32682">MTTLEATKSKPSSIAHRLKASFPVRRLSFDFTSSKRYWFDNDPYFTHLMNAMSAIFPQGELMLIEALRNVRDKIDDSVLQAEISAFIGQEAMHAKEHLAFNRYADEQQINIDKLQNEVKALYALMQKILPSMHIMSIGCAIEHITATLGAELLRNDNWNNRLVGPVAELWLWHAVEENEHKAVFFDAYVASGGGYLSRIFYMTFAGSILIFLIANNTRRLLKADQVLSLKGITKFFKKGLGSEGLLTMQTVKDFLDYYRPDFHPFDHDTKKLENLWQQRLNLKI</sequence>
<name>A0A5E9PCN5_9GAMM</name>
<dbReference type="EMBL" id="SNSA01000008">
    <property type="protein sequence ID" value="TEU26048.1"/>
    <property type="molecule type" value="Genomic_DNA"/>
</dbReference>
<evidence type="ECO:0000313" key="9">
    <source>
        <dbReference type="Proteomes" id="UP000516862"/>
    </source>
</evidence>
<dbReference type="EMBL" id="CP061646">
    <property type="protein sequence ID" value="QNX73523.1"/>
    <property type="molecule type" value="Genomic_DNA"/>
</dbReference>
<dbReference type="PIRSF" id="PIRSF007580">
    <property type="entry name" value="UCP07580"/>
    <property type="match status" value="1"/>
</dbReference>
<dbReference type="Pfam" id="PF10118">
    <property type="entry name" value="Metal_hydrol"/>
    <property type="match status" value="1"/>
</dbReference>
<reference evidence="7 8" key="3">
    <citation type="submission" date="2020-09" db="EMBL/GenBank/DDBJ databases">
        <authorList>
            <person name="Chen F.-J."/>
            <person name="Lee Y.-T."/>
        </authorList>
    </citation>
    <scope>NUCLEOTIDE SEQUENCE [LARGE SCALE GENOMIC DNA]</scope>
    <source>
        <strain evidence="4 7">AS39</strain>
        <strain evidence="3 8">AS72</strain>
        <strain evidence="2 9">AS73</strain>
    </source>
</reference>
<keyword evidence="1" id="KW-1133">Transmembrane helix</keyword>
<organism evidence="5 6">
    <name type="scientific">Acinetobacter seifertii</name>
    <dbReference type="NCBI Taxonomy" id="1530123"/>
    <lineage>
        <taxon>Bacteria</taxon>
        <taxon>Pseudomonadati</taxon>
        <taxon>Pseudomonadota</taxon>
        <taxon>Gammaproteobacteria</taxon>
        <taxon>Moraxellales</taxon>
        <taxon>Moraxellaceae</taxon>
        <taxon>Acinetobacter</taxon>
        <taxon>Acinetobacter calcoaceticus/baumannii complex</taxon>
    </lineage>
</organism>
<dbReference type="GO" id="GO:0016787">
    <property type="term" value="F:hydrolase activity"/>
    <property type="evidence" value="ECO:0007669"/>
    <property type="project" value="UniProtKB-KW"/>
</dbReference>
<feature type="transmembrane region" description="Helical" evidence="1">
    <location>
        <begin position="195"/>
        <end position="214"/>
    </location>
</feature>
<accession>A0A5E9PCN5</accession>
<reference evidence="5 6" key="1">
    <citation type="submission" date="2019-03" db="EMBL/GenBank/DDBJ databases">
        <title>Draft genome sequence of an environmental Acinetobacter seifertii from Brazil.</title>
        <authorList>
            <person name="Furlan J.P.R."/>
            <person name="Stehling E.G."/>
        </authorList>
    </citation>
    <scope>NUCLEOTIDE SEQUENCE [LARGE SCALE GENOMIC DNA]</scope>
    <source>
        <strain evidence="5 6">SAb133</strain>
    </source>
</reference>
<evidence type="ECO:0000256" key="1">
    <source>
        <dbReference type="SAM" id="Phobius"/>
    </source>
</evidence>
<dbReference type="GeneID" id="60736772"/>
<dbReference type="Proteomes" id="UP000516862">
    <property type="component" value="Chromosome"/>
</dbReference>
<evidence type="ECO:0000313" key="6">
    <source>
        <dbReference type="Proteomes" id="UP000297445"/>
    </source>
</evidence>
<evidence type="ECO:0000313" key="5">
    <source>
        <dbReference type="EMBL" id="TEU26048.1"/>
    </source>
</evidence>
<evidence type="ECO:0000313" key="2">
    <source>
        <dbReference type="EMBL" id="QNX04179.1"/>
    </source>
</evidence>
<reference evidence="2" key="4">
    <citation type="submission" date="2021-03" db="EMBL/GenBank/DDBJ databases">
        <title>Clinical and molecular characterization of Acinetobacter seifertii in Taiwan.</title>
        <authorList>
            <person name="Li L.-H."/>
            <person name="Yang Y.-S."/>
            <person name="Sun J.-R."/>
            <person name="Huang T.-W."/>
            <person name="Huang W.-C."/>
            <person name="Wang Y.-C."/>
            <person name="Kuo T.-H."/>
            <person name="Kuo S.-C."/>
            <person name="Chen T.-L."/>
        </authorList>
    </citation>
    <scope>NUCLEOTIDE SEQUENCE</scope>
    <source>
        <strain evidence="4">AS39</strain>
        <strain evidence="2">AS73</strain>
    </source>
</reference>
<keyword evidence="1" id="KW-0472">Membrane</keyword>
<dbReference type="EMBL" id="CP061565">
    <property type="protein sequence ID" value="QNX07808.1"/>
    <property type="molecule type" value="Genomic_DNA"/>
</dbReference>
<dbReference type="PANTHER" id="PTHR39456:SF1">
    <property type="entry name" value="METAL-DEPENDENT HYDROLASE"/>
    <property type="match status" value="1"/>
</dbReference>
<evidence type="ECO:0000313" key="3">
    <source>
        <dbReference type="EMBL" id="QNX07808.1"/>
    </source>
</evidence>
<dbReference type="RefSeq" id="WP_019457366.1">
    <property type="nucleotide sequence ID" value="NZ_BKEE01000017.1"/>
</dbReference>
<dbReference type="PANTHER" id="PTHR39456">
    <property type="entry name" value="METAL-DEPENDENT HYDROLASE"/>
    <property type="match status" value="1"/>
</dbReference>
<evidence type="ECO:0000313" key="8">
    <source>
        <dbReference type="Proteomes" id="UP000516745"/>
    </source>
</evidence>
<protein>
    <submittedName>
        <fullName evidence="5">Metal-dependent hydrolase</fullName>
    </submittedName>
</protein>
<dbReference type="Proteomes" id="UP000516745">
    <property type="component" value="Chromosome"/>
</dbReference>
<reference evidence="7 8" key="2">
    <citation type="submission" date="2020-09" db="EMBL/GenBank/DDBJ databases">
        <title>Clinical and molecular characterization of Acinetobacter seifertii in Taiwan.</title>
        <authorList>
            <person name="Li L.-H."/>
            <person name="Yang Y.-S."/>
            <person name="Sun J.-R."/>
            <person name="Huang T.-W."/>
            <person name="Huang W.-C."/>
            <person name="Wang Y.-C."/>
            <person name="Kuo T.-H."/>
            <person name="Kuo S.-C."/>
            <person name="Chen T.-L."/>
        </authorList>
    </citation>
    <scope>NUCLEOTIDE SEQUENCE [LARGE SCALE GENOMIC DNA]</scope>
    <source>
        <strain evidence="7">AS39</strain>
        <strain evidence="3 8">AS72</strain>
        <strain evidence="9">AS73</strain>
    </source>
</reference>
<dbReference type="InterPro" id="IPR016516">
    <property type="entry name" value="UCP07580"/>
</dbReference>
<evidence type="ECO:0000313" key="7">
    <source>
        <dbReference type="Proteomes" id="UP000516666"/>
    </source>
</evidence>
<dbReference type="Proteomes" id="UP000516666">
    <property type="component" value="Chromosome"/>
</dbReference>
<dbReference type="AlphaFoldDB" id="A0A5E9PCN5"/>
<proteinExistence type="predicted"/>
<dbReference type="EMBL" id="CP061561">
    <property type="protein sequence ID" value="QNX04179.1"/>
    <property type="molecule type" value="Genomic_DNA"/>
</dbReference>
<dbReference type="Proteomes" id="UP000297445">
    <property type="component" value="Unassembled WGS sequence"/>
</dbReference>
<keyword evidence="5" id="KW-0378">Hydrolase</keyword>